<dbReference type="PROSITE" id="PS00907">
    <property type="entry name" value="UROD_2"/>
    <property type="match status" value="1"/>
</dbReference>
<evidence type="ECO:0000259" key="1">
    <source>
        <dbReference type="PROSITE" id="PS00906"/>
    </source>
</evidence>
<dbReference type="PROSITE" id="PS00906">
    <property type="entry name" value="UROD_1"/>
    <property type="match status" value="1"/>
</dbReference>
<dbReference type="Proteomes" id="UP001289135">
    <property type="component" value="Unassembled WGS sequence"/>
</dbReference>
<name>A0AAE4VKK1_9RICK</name>
<feature type="domain" description="Uroporphyrinogen decarboxylase (URO-D)" evidence="2">
    <location>
        <begin position="197"/>
        <end position="213"/>
    </location>
</feature>
<dbReference type="InterPro" id="IPR000257">
    <property type="entry name" value="Uroporphyrinogen_deCOase"/>
</dbReference>
<dbReference type="RefSeq" id="WP_322498369.1">
    <property type="nucleotide sequence ID" value="NZ_JARGYU010000001.1"/>
</dbReference>
<gene>
    <name evidence="3" type="ORF">Lyticum_00090</name>
</gene>
<feature type="domain" description="Uroporphyrinogen decarboxylase (URO-D)" evidence="1">
    <location>
        <begin position="74"/>
        <end position="83"/>
    </location>
</feature>
<sequence length="406" mass="46421">MLINKQLKKSIFFKSDENNQNINKNIDIISSENNNIDNNDHQKKHTENQIVIKKAEYYKPILAVLNRHKPRRIPIWFMRQAGRYLPEYRELRKGFKSFIDMCLNKDASVTAALQPLERFDLDGGIVFSDIMILLYALGIKVDFIEGEGPIVGQLGKDYQVNDFKKYKLNDEVIEKVVIAIKLLSAVIKFTHPNVTLIGFAGAPWTLFCYMLEGKKSSNFFNALRFLYENYEDSISILNILSDHIVNYLSYQIEAGVEVVKIFDTWAGIVPFRLSRAVIFNPIKNIVSKLKTLHPNIPIIVFPKGISNQYTKFSMYEVSAVAVDGTADVEIKNIAFYDRCAIQGNIDNILLTAKHDNETMIKIIAHAYHLLKNVPTDRLIVNTSHGLLPQTSIANVEFLISIVRSYR</sequence>
<keyword evidence="4" id="KW-1185">Reference proteome</keyword>
<dbReference type="InterPro" id="IPR038071">
    <property type="entry name" value="UROD/MetE-like_sf"/>
</dbReference>
<comment type="caution">
    <text evidence="3">The sequence shown here is derived from an EMBL/GenBank/DDBJ whole genome shotgun (WGS) entry which is preliminary data.</text>
</comment>
<dbReference type="PANTHER" id="PTHR21091:SF169">
    <property type="entry name" value="UROPORPHYRINOGEN DECARBOXYLASE"/>
    <property type="match status" value="1"/>
</dbReference>
<dbReference type="SUPFAM" id="SSF51726">
    <property type="entry name" value="UROD/MetE-like"/>
    <property type="match status" value="1"/>
</dbReference>
<dbReference type="GO" id="GO:0005829">
    <property type="term" value="C:cytosol"/>
    <property type="evidence" value="ECO:0007669"/>
    <property type="project" value="TreeGrafter"/>
</dbReference>
<proteinExistence type="predicted"/>
<evidence type="ECO:0000313" key="3">
    <source>
        <dbReference type="EMBL" id="MDZ5760934.1"/>
    </source>
</evidence>
<dbReference type="PANTHER" id="PTHR21091">
    <property type="entry name" value="METHYLTETRAHYDROFOLATE:HOMOCYSTEINE METHYLTRANSFERASE RELATED"/>
    <property type="match status" value="1"/>
</dbReference>
<dbReference type="Gene3D" id="3.20.20.210">
    <property type="match status" value="1"/>
</dbReference>
<dbReference type="AlphaFoldDB" id="A0AAE4VKK1"/>
<accession>A0AAE4VKK1</accession>
<dbReference type="GO" id="GO:0006783">
    <property type="term" value="P:heme biosynthetic process"/>
    <property type="evidence" value="ECO:0007669"/>
    <property type="project" value="TreeGrafter"/>
</dbReference>
<dbReference type="EMBL" id="JARGYU010000001">
    <property type="protein sequence ID" value="MDZ5760934.1"/>
    <property type="molecule type" value="Genomic_DNA"/>
</dbReference>
<protein>
    <submittedName>
        <fullName evidence="3">Uroporphyrinogen decarboxylase</fullName>
    </submittedName>
</protein>
<evidence type="ECO:0000313" key="4">
    <source>
        <dbReference type="Proteomes" id="UP001289135"/>
    </source>
</evidence>
<evidence type="ECO:0000259" key="2">
    <source>
        <dbReference type="PROSITE" id="PS00907"/>
    </source>
</evidence>
<organism evidence="3 4">
    <name type="scientific">Lyticum sinuosum</name>
    <dbReference type="NCBI Taxonomy" id="1332059"/>
    <lineage>
        <taxon>Bacteria</taxon>
        <taxon>Pseudomonadati</taxon>
        <taxon>Pseudomonadota</taxon>
        <taxon>Alphaproteobacteria</taxon>
        <taxon>Rickettsiales</taxon>
        <taxon>Lyticum</taxon>
    </lineage>
</organism>
<dbReference type="Pfam" id="PF01208">
    <property type="entry name" value="URO-D"/>
    <property type="match status" value="1"/>
</dbReference>
<dbReference type="GO" id="GO:0004853">
    <property type="term" value="F:uroporphyrinogen decarboxylase activity"/>
    <property type="evidence" value="ECO:0007669"/>
    <property type="project" value="InterPro"/>
</dbReference>
<reference evidence="3" key="1">
    <citation type="submission" date="2023-02" db="EMBL/GenBank/DDBJ databases">
        <title>Host association and intracellularity evolved multiple times independently in the Rickettsiales.</title>
        <authorList>
            <person name="Castelli M."/>
            <person name="Nardi T."/>
            <person name="Gammuto L."/>
            <person name="Bellinzona G."/>
            <person name="Sabaneyeva E."/>
            <person name="Potekhin A."/>
            <person name="Serra V."/>
            <person name="Petroni G."/>
            <person name="Sassera D."/>
        </authorList>
    </citation>
    <scope>NUCLEOTIDE SEQUENCE</scope>
    <source>
        <strain evidence="3">USBL-36I1</strain>
    </source>
</reference>